<dbReference type="GO" id="GO:0010027">
    <property type="term" value="P:thylakoid membrane organization"/>
    <property type="evidence" value="ECO:0007669"/>
    <property type="project" value="TreeGrafter"/>
</dbReference>
<organism evidence="3">
    <name type="scientific">Picocystis salinarum</name>
    <dbReference type="NCBI Taxonomy" id="88271"/>
    <lineage>
        <taxon>Eukaryota</taxon>
        <taxon>Viridiplantae</taxon>
        <taxon>Chlorophyta</taxon>
        <taxon>Picocystophyceae</taxon>
        <taxon>Picocystales</taxon>
        <taxon>Picocystaceae</taxon>
        <taxon>Picocystis</taxon>
    </lineage>
</organism>
<evidence type="ECO:0000256" key="1">
    <source>
        <dbReference type="ARBA" id="ARBA00023054"/>
    </source>
</evidence>
<gene>
    <name evidence="3" type="ORF">PSAL00342_LOCUS7519</name>
</gene>
<dbReference type="InterPro" id="IPR017499">
    <property type="entry name" value="Thf1"/>
</dbReference>
<proteinExistence type="predicted"/>
<dbReference type="EMBL" id="HBIS01009158">
    <property type="protein sequence ID" value="CAE0613620.1"/>
    <property type="molecule type" value="Transcribed_RNA"/>
</dbReference>
<feature type="region of interest" description="Disordered" evidence="2">
    <location>
        <begin position="156"/>
        <end position="176"/>
    </location>
</feature>
<reference evidence="3" key="1">
    <citation type="submission" date="2021-01" db="EMBL/GenBank/DDBJ databases">
        <authorList>
            <person name="Corre E."/>
            <person name="Pelletier E."/>
            <person name="Niang G."/>
            <person name="Scheremetjew M."/>
            <person name="Finn R."/>
            <person name="Kale V."/>
            <person name="Holt S."/>
            <person name="Cochrane G."/>
            <person name="Meng A."/>
            <person name="Brown T."/>
            <person name="Cohen L."/>
        </authorList>
    </citation>
    <scope>NUCLEOTIDE SEQUENCE</scope>
    <source>
        <strain evidence="3">CCMP1897</strain>
    </source>
</reference>
<dbReference type="AlphaFoldDB" id="A0A7S3UFW7"/>
<name>A0A7S3UFW7_9CHLO</name>
<dbReference type="GO" id="GO:0045038">
    <property type="term" value="P:protein import into chloroplast thylakoid membrane"/>
    <property type="evidence" value="ECO:0007669"/>
    <property type="project" value="TreeGrafter"/>
</dbReference>
<accession>A0A7S3UFW7</accession>
<evidence type="ECO:0000256" key="2">
    <source>
        <dbReference type="SAM" id="MobiDB-lite"/>
    </source>
</evidence>
<evidence type="ECO:0000313" key="3">
    <source>
        <dbReference type="EMBL" id="CAE0613620.1"/>
    </source>
</evidence>
<dbReference type="GO" id="GO:0009534">
    <property type="term" value="C:chloroplast thylakoid"/>
    <property type="evidence" value="ECO:0007669"/>
    <property type="project" value="TreeGrafter"/>
</dbReference>
<protein>
    <submittedName>
        <fullName evidence="3">Uncharacterized protein</fullName>
    </submittedName>
</protein>
<sequence>MALGLITVFEQLMDGYRNEEARAAVFAAYVGSMDEDPEEYKKAAADLEAWAKEQSAESLVGFKEQNGAVPDALKAVSERAAAGEGFQYSKYFAVGMFRLLELSNASEPSTLEKLTEALGAKKSAVDKDLDIYRGLLSKLTAAKELMAEFLAREAKKKAEREAEKQEAAQKKEDATA</sequence>
<keyword evidence="1" id="KW-0175">Coiled coil</keyword>
<dbReference type="PANTHER" id="PTHR34793:SF1">
    <property type="entry name" value="PROTEIN THYLAKOID FORMATION 1, CHLOROPLASTIC"/>
    <property type="match status" value="1"/>
</dbReference>
<dbReference type="GO" id="GO:0045037">
    <property type="term" value="P:protein import into chloroplast stroma"/>
    <property type="evidence" value="ECO:0007669"/>
    <property type="project" value="TreeGrafter"/>
</dbReference>
<dbReference type="Pfam" id="PF11264">
    <property type="entry name" value="ThylakoidFormat"/>
    <property type="match status" value="1"/>
</dbReference>
<dbReference type="GO" id="GO:0010207">
    <property type="term" value="P:photosystem II assembly"/>
    <property type="evidence" value="ECO:0007669"/>
    <property type="project" value="InterPro"/>
</dbReference>
<dbReference type="PANTHER" id="PTHR34793">
    <property type="entry name" value="PROTEIN THYLAKOID FORMATION 1, CHLOROPLASTIC"/>
    <property type="match status" value="1"/>
</dbReference>